<keyword evidence="9" id="KW-0276">Fatty acid metabolism</keyword>
<dbReference type="PANTHER" id="PTHR12782:SF5">
    <property type="entry name" value="PROSTAGLANDIN E SYNTHASE 2"/>
    <property type="match status" value="1"/>
</dbReference>
<dbReference type="PANTHER" id="PTHR12782">
    <property type="entry name" value="MICROSOMAL PROSTAGLANDIN E SYNTHASE-2"/>
    <property type="match status" value="1"/>
</dbReference>
<keyword evidence="5" id="KW-0644">Prostaglandin metabolism</keyword>
<evidence type="ECO:0000256" key="11">
    <source>
        <dbReference type="ARBA" id="ARBA00023098"/>
    </source>
</evidence>
<evidence type="ECO:0000256" key="13">
    <source>
        <dbReference type="ARBA" id="ARBA00023160"/>
    </source>
</evidence>
<evidence type="ECO:0000256" key="7">
    <source>
        <dbReference type="ARBA" id="ARBA00022585"/>
    </source>
</evidence>
<dbReference type="SUPFAM" id="SSF52833">
    <property type="entry name" value="Thioredoxin-like"/>
    <property type="match status" value="1"/>
</dbReference>
<dbReference type="GO" id="GO:0012505">
    <property type="term" value="C:endomembrane system"/>
    <property type="evidence" value="ECO:0007669"/>
    <property type="project" value="UniProtKB-SubCell"/>
</dbReference>
<dbReference type="InterPro" id="IPR004045">
    <property type="entry name" value="Glutathione_S-Trfase_N"/>
</dbReference>
<comment type="catalytic activity">
    <reaction evidence="15">
        <text>prostaglandin H2 = (12S)-hydroxy-(5Z,8E,10E)-heptadecatrienoate + malonaldehyde</text>
        <dbReference type="Rhea" id="RHEA:48644"/>
        <dbReference type="ChEBI" id="CHEBI:57405"/>
        <dbReference type="ChEBI" id="CHEBI:90694"/>
        <dbReference type="ChEBI" id="CHEBI:566274"/>
    </reaction>
    <physiologicalReaction direction="left-to-right" evidence="15">
        <dbReference type="Rhea" id="RHEA:48645"/>
    </physiologicalReaction>
</comment>
<dbReference type="SUPFAM" id="SSF47616">
    <property type="entry name" value="GST C-terminal domain-like"/>
    <property type="match status" value="1"/>
</dbReference>
<gene>
    <name evidence="20" type="ORF">AB6A40_005692</name>
</gene>
<organism evidence="20 21">
    <name type="scientific">Gnathostoma spinigerum</name>
    <dbReference type="NCBI Taxonomy" id="75299"/>
    <lineage>
        <taxon>Eukaryota</taxon>
        <taxon>Metazoa</taxon>
        <taxon>Ecdysozoa</taxon>
        <taxon>Nematoda</taxon>
        <taxon>Chromadorea</taxon>
        <taxon>Rhabditida</taxon>
        <taxon>Spirurina</taxon>
        <taxon>Gnathostomatomorpha</taxon>
        <taxon>Gnathostomatoidea</taxon>
        <taxon>Gnathostomatidae</taxon>
        <taxon>Gnathostoma</taxon>
    </lineage>
</organism>
<keyword evidence="12" id="KW-0472">Membrane</keyword>
<dbReference type="InterPro" id="IPR040079">
    <property type="entry name" value="Glutathione_S-Trfase"/>
</dbReference>
<evidence type="ECO:0000256" key="15">
    <source>
        <dbReference type="ARBA" id="ARBA00023930"/>
    </source>
</evidence>
<dbReference type="InterPro" id="IPR034335">
    <property type="entry name" value="PGES2_C"/>
</dbReference>
<evidence type="ECO:0000256" key="10">
    <source>
        <dbReference type="ARBA" id="ARBA00022989"/>
    </source>
</evidence>
<dbReference type="GO" id="GO:0001516">
    <property type="term" value="P:prostaglandin biosynthetic process"/>
    <property type="evidence" value="ECO:0007669"/>
    <property type="project" value="UniProtKB-KW"/>
</dbReference>
<evidence type="ECO:0000313" key="20">
    <source>
        <dbReference type="EMBL" id="MFH4978983.1"/>
    </source>
</evidence>
<evidence type="ECO:0000256" key="14">
    <source>
        <dbReference type="ARBA" id="ARBA00023235"/>
    </source>
</evidence>
<feature type="domain" description="GST N-terminal" evidence="19">
    <location>
        <begin position="70"/>
        <end position="148"/>
    </location>
</feature>
<keyword evidence="11" id="KW-0443">Lipid metabolism</keyword>
<dbReference type="CDD" id="cd03197">
    <property type="entry name" value="GST_C_mPGES2"/>
    <property type="match status" value="1"/>
</dbReference>
<dbReference type="PROSITE" id="PS51354">
    <property type="entry name" value="GLUTAREDOXIN_2"/>
    <property type="match status" value="1"/>
</dbReference>
<evidence type="ECO:0000256" key="8">
    <source>
        <dbReference type="ARBA" id="ARBA00022692"/>
    </source>
</evidence>
<evidence type="ECO:0000256" key="12">
    <source>
        <dbReference type="ARBA" id="ARBA00023136"/>
    </source>
</evidence>
<keyword evidence="6" id="KW-0444">Lipid biosynthesis</keyword>
<comment type="caution">
    <text evidence="20">The sequence shown here is derived from an EMBL/GenBank/DDBJ whole genome shotgun (WGS) entry which is preliminary data.</text>
</comment>
<sequence length="357" mass="41159">MLKRSCRNMNRWANRLLIGGACSSVVLATAVYSPLQSQTKDTGQIEKSSLLKNEGLISRKIIGEMDRTGLNLKLYQYQTCPFCCKVRAALDYYGFSYEVIEVNPITRKQLKFSKDYKKVPIVVANGEVVITESSLIVSVLSTLLREKKCSLQDILARFPAVSTVDEKTQKPVIHYPNKYYIMANPDSRLSTRDVQYLREEREWRQWVDDHFVHLISPNVYRTWKESFDTFRWFSEVGEWEQAFPMWERYIAIYLGAVAMHIISKRLKKRHEIVDERQSLLDACNKWMDALGSNRPFMGGPQPNLADLALYGCMNSFVGCDAFKEVCEKSSICEWYGRMRTQVESRAGSSELNGVQSQ</sequence>
<keyword evidence="13" id="KW-0275">Fatty acid biosynthesis</keyword>
<dbReference type="SFLD" id="SFLDS00019">
    <property type="entry name" value="Glutathione_Transferase_(cytos"/>
    <property type="match status" value="1"/>
</dbReference>
<keyword evidence="10" id="KW-1133">Transmembrane helix</keyword>
<evidence type="ECO:0000259" key="19">
    <source>
        <dbReference type="PROSITE" id="PS50404"/>
    </source>
</evidence>
<keyword evidence="14" id="KW-0413">Isomerase</keyword>
<dbReference type="InterPro" id="IPR036249">
    <property type="entry name" value="Thioredoxin-like_sf"/>
</dbReference>
<evidence type="ECO:0000256" key="18">
    <source>
        <dbReference type="ARBA" id="ARBA00037847"/>
    </source>
</evidence>
<evidence type="ECO:0000313" key="21">
    <source>
        <dbReference type="Proteomes" id="UP001608902"/>
    </source>
</evidence>
<protein>
    <recommendedName>
        <fullName evidence="4">Prostaglandin E synthase 2</fullName>
        <ecNumber evidence="3">5.3.99.3</ecNumber>
    </recommendedName>
    <alternativeName>
        <fullName evidence="17">Microsomal prostaglandin E synthase 2</fullName>
    </alternativeName>
</protein>
<comment type="similarity">
    <text evidence="2">Belongs to the GST superfamily.</text>
</comment>
<evidence type="ECO:0000256" key="4">
    <source>
        <dbReference type="ARBA" id="ARBA00019474"/>
    </source>
</evidence>
<dbReference type="SFLD" id="SFLDG01203">
    <property type="entry name" value="Prostaglandin_E_synthase_like1"/>
    <property type="match status" value="1"/>
</dbReference>
<dbReference type="InterPro" id="IPR036282">
    <property type="entry name" value="Glutathione-S-Trfase_C_sf"/>
</dbReference>
<evidence type="ECO:0000256" key="5">
    <source>
        <dbReference type="ARBA" id="ARBA00022501"/>
    </source>
</evidence>
<keyword evidence="7" id="KW-0643">Prostaglandin biosynthesis</keyword>
<keyword evidence="8" id="KW-0812">Transmembrane</keyword>
<accession>A0ABD6EG62</accession>
<evidence type="ECO:0000256" key="6">
    <source>
        <dbReference type="ARBA" id="ARBA00022516"/>
    </source>
</evidence>
<comment type="pathway">
    <text evidence="1">Lipid metabolism; prostaglandin biosynthesis.</text>
</comment>
<dbReference type="InterPro" id="IPR034334">
    <property type="entry name" value="PGES2"/>
</dbReference>
<evidence type="ECO:0000256" key="1">
    <source>
        <dbReference type="ARBA" id="ARBA00004702"/>
    </source>
</evidence>
<name>A0ABD6EG62_9BILA</name>
<dbReference type="Gene3D" id="1.20.1050.10">
    <property type="match status" value="1"/>
</dbReference>
<evidence type="ECO:0000256" key="16">
    <source>
        <dbReference type="ARBA" id="ARBA00023931"/>
    </source>
</evidence>
<dbReference type="Gene3D" id="3.40.30.10">
    <property type="entry name" value="Glutaredoxin"/>
    <property type="match status" value="1"/>
</dbReference>
<dbReference type="Pfam" id="PF13417">
    <property type="entry name" value="GST_N_3"/>
    <property type="match status" value="1"/>
</dbReference>
<dbReference type="EMBL" id="JBGFUD010003727">
    <property type="protein sequence ID" value="MFH4978983.1"/>
    <property type="molecule type" value="Genomic_DNA"/>
</dbReference>
<dbReference type="GO" id="GO:0050220">
    <property type="term" value="F:prostaglandin-E synthase activity"/>
    <property type="evidence" value="ECO:0007669"/>
    <property type="project" value="UniProtKB-EC"/>
</dbReference>
<dbReference type="SFLD" id="SFLDG01182">
    <property type="entry name" value="Prostaglandin_E_synthase_like"/>
    <property type="match status" value="1"/>
</dbReference>
<dbReference type="PROSITE" id="PS50404">
    <property type="entry name" value="GST_NTER"/>
    <property type="match status" value="1"/>
</dbReference>
<proteinExistence type="inferred from homology"/>
<dbReference type="EC" id="5.3.99.3" evidence="3"/>
<dbReference type="AlphaFoldDB" id="A0ABD6EG62"/>
<reference evidence="20 21" key="1">
    <citation type="submission" date="2024-08" db="EMBL/GenBank/DDBJ databases">
        <title>Gnathostoma spinigerum genome.</title>
        <authorList>
            <person name="Gonzalez-Bertolin B."/>
            <person name="Monzon S."/>
            <person name="Zaballos A."/>
            <person name="Jimenez P."/>
            <person name="Dekumyoy P."/>
            <person name="Varona S."/>
            <person name="Cuesta I."/>
            <person name="Sumanam S."/>
            <person name="Adisakwattana P."/>
            <person name="Gasser R.B."/>
            <person name="Hernandez-Gonzalez A."/>
            <person name="Young N.D."/>
            <person name="Perteguer M.J."/>
        </authorList>
    </citation>
    <scope>NUCLEOTIDE SEQUENCE [LARGE SCALE GENOMIC DNA]</scope>
    <source>
        <strain evidence="20">AL3</strain>
        <tissue evidence="20">Liver</tissue>
    </source>
</reference>
<evidence type="ECO:0000256" key="3">
    <source>
        <dbReference type="ARBA" id="ARBA00012203"/>
    </source>
</evidence>
<evidence type="ECO:0000256" key="17">
    <source>
        <dbReference type="ARBA" id="ARBA00031041"/>
    </source>
</evidence>
<evidence type="ECO:0000256" key="2">
    <source>
        <dbReference type="ARBA" id="ARBA00007409"/>
    </source>
</evidence>
<evidence type="ECO:0000256" key="9">
    <source>
        <dbReference type="ARBA" id="ARBA00022832"/>
    </source>
</evidence>
<comment type="catalytic activity">
    <reaction evidence="16">
        <text>prostaglandin H2 = prostaglandin E2</text>
        <dbReference type="Rhea" id="RHEA:12893"/>
        <dbReference type="ChEBI" id="CHEBI:57405"/>
        <dbReference type="ChEBI" id="CHEBI:606564"/>
        <dbReference type="EC" id="5.3.99.3"/>
    </reaction>
    <physiologicalReaction direction="left-to-right" evidence="16">
        <dbReference type="Rhea" id="RHEA:12894"/>
    </physiologicalReaction>
</comment>
<keyword evidence="21" id="KW-1185">Reference proteome</keyword>
<dbReference type="Proteomes" id="UP001608902">
    <property type="component" value="Unassembled WGS sequence"/>
</dbReference>
<comment type="subcellular location">
    <subcellularLocation>
        <location evidence="18">Endomembrane system</location>
        <topology evidence="18">Single-pass membrane protein</topology>
    </subcellularLocation>
</comment>
<dbReference type="Gene3D" id="6.20.200.30">
    <property type="match status" value="1"/>
</dbReference>